<dbReference type="EMBL" id="DXEX01000101">
    <property type="protein sequence ID" value="HIX58934.1"/>
    <property type="molecule type" value="Genomic_DNA"/>
</dbReference>
<dbReference type="Proteomes" id="UP000886817">
    <property type="component" value="Unassembled WGS sequence"/>
</dbReference>
<evidence type="ECO:0000256" key="1">
    <source>
        <dbReference type="SAM" id="MobiDB-lite"/>
    </source>
</evidence>
<dbReference type="InterPro" id="IPR029039">
    <property type="entry name" value="Flavoprotein-like_sf"/>
</dbReference>
<feature type="transmembrane region" description="Helical" evidence="2">
    <location>
        <begin position="7"/>
        <end position="27"/>
    </location>
</feature>
<dbReference type="InterPro" id="IPR008254">
    <property type="entry name" value="Flavodoxin/NO_synth"/>
</dbReference>
<comment type="caution">
    <text evidence="4">The sequence shown here is derived from an EMBL/GenBank/DDBJ whole genome shotgun (WGS) entry which is preliminary data.</text>
</comment>
<feature type="domain" description="Flavodoxin-like" evidence="3">
    <location>
        <begin position="271"/>
        <end position="388"/>
    </location>
</feature>
<dbReference type="PANTHER" id="PTHR39201">
    <property type="entry name" value="EXPORTED PROTEIN-RELATED"/>
    <property type="match status" value="1"/>
</dbReference>
<keyword evidence="2" id="KW-0812">Transmembrane</keyword>
<gene>
    <name evidence="4" type="ORF">IAA45_04355</name>
</gene>
<dbReference type="PANTHER" id="PTHR39201:SF1">
    <property type="entry name" value="FLAVODOXIN-LIKE DOMAIN-CONTAINING PROTEIN"/>
    <property type="match status" value="1"/>
</dbReference>
<reference evidence="4" key="2">
    <citation type="submission" date="2021-04" db="EMBL/GenBank/DDBJ databases">
        <authorList>
            <person name="Gilroy R."/>
        </authorList>
    </citation>
    <scope>NUCLEOTIDE SEQUENCE</scope>
    <source>
        <strain evidence="4">ChiSjej1B19-8411</strain>
    </source>
</reference>
<protein>
    <recommendedName>
        <fullName evidence="3">Flavodoxin-like domain-containing protein</fullName>
    </recommendedName>
</protein>
<organism evidence="4 5">
    <name type="scientific">Candidatus Blautia gallistercoris</name>
    <dbReference type="NCBI Taxonomy" id="2838490"/>
    <lineage>
        <taxon>Bacteria</taxon>
        <taxon>Bacillati</taxon>
        <taxon>Bacillota</taxon>
        <taxon>Clostridia</taxon>
        <taxon>Lachnospirales</taxon>
        <taxon>Lachnospiraceae</taxon>
        <taxon>Blautia</taxon>
    </lineage>
</organism>
<reference evidence="4" key="1">
    <citation type="journal article" date="2021" name="PeerJ">
        <title>Extensive microbial diversity within the chicken gut microbiome revealed by metagenomics and culture.</title>
        <authorList>
            <person name="Gilroy R."/>
            <person name="Ravi A."/>
            <person name="Getino M."/>
            <person name="Pursley I."/>
            <person name="Horton D.L."/>
            <person name="Alikhan N.F."/>
            <person name="Baker D."/>
            <person name="Gharbi K."/>
            <person name="Hall N."/>
            <person name="Watson M."/>
            <person name="Adriaenssens E.M."/>
            <person name="Foster-Nyarko E."/>
            <person name="Jarju S."/>
            <person name="Secka A."/>
            <person name="Antonio M."/>
            <person name="Oren A."/>
            <person name="Chaudhuri R.R."/>
            <person name="La Ragione R."/>
            <person name="Hildebrand F."/>
            <person name="Pallen M.J."/>
        </authorList>
    </citation>
    <scope>NUCLEOTIDE SEQUENCE</scope>
    <source>
        <strain evidence="4">ChiSjej1B19-8411</strain>
    </source>
</reference>
<name>A0A9D1WGU9_9FIRM</name>
<dbReference type="Gene3D" id="3.40.50.360">
    <property type="match status" value="2"/>
</dbReference>
<evidence type="ECO:0000313" key="4">
    <source>
        <dbReference type="EMBL" id="HIX58934.1"/>
    </source>
</evidence>
<dbReference type="GO" id="GO:0016651">
    <property type="term" value="F:oxidoreductase activity, acting on NAD(P)H"/>
    <property type="evidence" value="ECO:0007669"/>
    <property type="project" value="UniProtKB-ARBA"/>
</dbReference>
<feature type="compositionally biased region" description="Polar residues" evidence="1">
    <location>
        <begin position="207"/>
        <end position="216"/>
    </location>
</feature>
<evidence type="ECO:0000259" key="3">
    <source>
        <dbReference type="Pfam" id="PF12682"/>
    </source>
</evidence>
<feature type="domain" description="Flavodoxin-like" evidence="3">
    <location>
        <begin position="61"/>
        <end position="186"/>
    </location>
</feature>
<dbReference type="GO" id="GO:0010181">
    <property type="term" value="F:FMN binding"/>
    <property type="evidence" value="ECO:0007669"/>
    <property type="project" value="InterPro"/>
</dbReference>
<evidence type="ECO:0000256" key="2">
    <source>
        <dbReference type="SAM" id="Phobius"/>
    </source>
</evidence>
<dbReference type="Pfam" id="PF12682">
    <property type="entry name" value="Flavodoxin_4"/>
    <property type="match status" value="2"/>
</dbReference>
<dbReference type="AlphaFoldDB" id="A0A9D1WGU9"/>
<evidence type="ECO:0000313" key="5">
    <source>
        <dbReference type="Proteomes" id="UP000886817"/>
    </source>
</evidence>
<proteinExistence type="predicted"/>
<sequence length="426" mass="45664">MKNKIGIISVVVILAILILAFAGYQIYRNPAMFRSLSDESLGDAEVESLRAEIAKREEKQVLVAYFSYSGTTRGVAEALSEATGGDLFEIAPAEAYTNVYLQSNSEIRSNARPALDSTVDHMEDYDIVFVGYPVWWHATPSPVNTFLESYDFTGKLVIPFCTSGGSDIEETMPTFLNSCQGIAVYGERRISSQGQIDGWLEELDLNLTNPGTSGSGTEPADTADATNGSAADATADPAAGAADTQAATDTADLATETAADDTADPAAGGNTLVAYFSWSGNTEEMASYIAEQVGGDLLEIQPETPYPTDYNECGDVALAERDSNARPAIMGLPDSIDQYDTILVGYPIWWHTAPMIIGTFLESYDLTGKEVYPFTQSASMDTEQFDNSIAFVRENAVGATVHDGLFAEPSDTETIDAYLTGNGLAQ</sequence>
<dbReference type="SUPFAM" id="SSF52218">
    <property type="entry name" value="Flavoproteins"/>
    <property type="match status" value="2"/>
</dbReference>
<feature type="compositionally biased region" description="Low complexity" evidence="1">
    <location>
        <begin position="230"/>
        <end position="249"/>
    </location>
</feature>
<feature type="region of interest" description="Disordered" evidence="1">
    <location>
        <begin position="207"/>
        <end position="249"/>
    </location>
</feature>
<keyword evidence="2" id="KW-0472">Membrane</keyword>
<accession>A0A9D1WGU9</accession>
<keyword evidence="2" id="KW-1133">Transmembrane helix</keyword>